<keyword evidence="2 8" id="KW-0732">Signal</keyword>
<dbReference type="InterPro" id="IPR009003">
    <property type="entry name" value="Peptidase_S1_PA"/>
</dbReference>
<feature type="domain" description="Peptidase S1" evidence="9">
    <location>
        <begin position="171"/>
        <end position="402"/>
    </location>
</feature>
<dbReference type="PANTHER" id="PTHR24252:SF7">
    <property type="entry name" value="HYALIN"/>
    <property type="match status" value="1"/>
</dbReference>
<proteinExistence type="inferred from homology"/>
<dbReference type="GeneID" id="105361828"/>
<organism evidence="10 11">
    <name type="scientific">Ceratosolen solmsi marchali</name>
    <dbReference type="NCBI Taxonomy" id="326594"/>
    <lineage>
        <taxon>Eukaryota</taxon>
        <taxon>Metazoa</taxon>
        <taxon>Ecdysozoa</taxon>
        <taxon>Arthropoda</taxon>
        <taxon>Hexapoda</taxon>
        <taxon>Insecta</taxon>
        <taxon>Pterygota</taxon>
        <taxon>Neoptera</taxon>
        <taxon>Endopterygota</taxon>
        <taxon>Hymenoptera</taxon>
        <taxon>Apocrita</taxon>
        <taxon>Proctotrupomorpha</taxon>
        <taxon>Chalcidoidea</taxon>
        <taxon>Agaonidae</taxon>
        <taxon>Agaoninae</taxon>
        <taxon>Ceratosolen</taxon>
    </lineage>
</organism>
<evidence type="ECO:0000256" key="1">
    <source>
        <dbReference type="ARBA" id="ARBA00022670"/>
    </source>
</evidence>
<dbReference type="InterPro" id="IPR043504">
    <property type="entry name" value="Peptidase_S1_PA_chymotrypsin"/>
</dbReference>
<dbReference type="RefSeq" id="XP_011497412.1">
    <property type="nucleotide sequence ID" value="XM_011499110.1"/>
</dbReference>
<dbReference type="GO" id="GO:0006508">
    <property type="term" value="P:proteolysis"/>
    <property type="evidence" value="ECO:0007669"/>
    <property type="project" value="UniProtKB-KW"/>
</dbReference>
<keyword evidence="5" id="KW-1015">Disulfide bond</keyword>
<keyword evidence="10" id="KW-1185">Reference proteome</keyword>
<dbReference type="PRINTS" id="PR00722">
    <property type="entry name" value="CHYMOTRYPSIN"/>
</dbReference>
<dbReference type="PROSITE" id="PS50240">
    <property type="entry name" value="TRYPSIN_DOM"/>
    <property type="match status" value="1"/>
</dbReference>
<evidence type="ECO:0000259" key="9">
    <source>
        <dbReference type="PROSITE" id="PS50240"/>
    </source>
</evidence>
<feature type="signal peptide" evidence="8">
    <location>
        <begin position="1"/>
        <end position="17"/>
    </location>
</feature>
<evidence type="ECO:0000256" key="8">
    <source>
        <dbReference type="SAM" id="SignalP"/>
    </source>
</evidence>
<dbReference type="FunFam" id="2.40.10.10:FF:000006">
    <property type="entry name" value="Serine proteinase stubble"/>
    <property type="match status" value="1"/>
</dbReference>
<keyword evidence="1 7" id="KW-0645">Protease</keyword>
<evidence type="ECO:0000256" key="7">
    <source>
        <dbReference type="RuleBase" id="RU363034"/>
    </source>
</evidence>
<dbReference type="AlphaFoldDB" id="A0AAJ6YG25"/>
<dbReference type="SMART" id="SM00020">
    <property type="entry name" value="Tryp_SPc"/>
    <property type="match status" value="1"/>
</dbReference>
<evidence type="ECO:0000313" key="10">
    <source>
        <dbReference type="Proteomes" id="UP000695007"/>
    </source>
</evidence>
<name>A0AAJ6YG25_9HYME</name>
<evidence type="ECO:0000256" key="3">
    <source>
        <dbReference type="ARBA" id="ARBA00022801"/>
    </source>
</evidence>
<dbReference type="InterPro" id="IPR001254">
    <property type="entry name" value="Trypsin_dom"/>
</dbReference>
<evidence type="ECO:0000256" key="5">
    <source>
        <dbReference type="ARBA" id="ARBA00023157"/>
    </source>
</evidence>
<dbReference type="Proteomes" id="UP000695007">
    <property type="component" value="Unplaced"/>
</dbReference>
<sequence>MARLPVVVAVLVAALAANQVEIDGRTFDSGMDSWRRFKSNIPSSIRNKRNVIPDKNTQLPSKAYQTCIAPGSRPGHCKHLSSCGDDGIRFNFPRLMNYMCVIENQFVGICCPDDAPNDPNRRDALPAGGLAGSLPAVATDGDETLMMPGETGRRVRASRGCGLSTRDQSRVSGGRPTSSREWPWIAALLTKSEQFCGGVLITDRHVLTAAHCVHRKLPRDITIRLGEYDLRYRNETRALDFKVIEIRIHAGYVSTTYKHDIAILKINRPTIFNTYIWPVCLPPIGAAFENKQATVIGWGTTTYGGAFSYILMEVNVPIWPQDKCVTRFTQEITTNHICAGAYDGNGDACQGDSGGPLMHQLKNGRWVNIGIVSWGIGCGVPGRPGIYTRVNTYLDWIFANAVF</sequence>
<accession>A0AAJ6YG25</accession>
<feature type="chain" id="PRO_5042557749" evidence="8">
    <location>
        <begin position="18"/>
        <end position="403"/>
    </location>
</feature>
<gene>
    <name evidence="11" type="primary">LOC105361828</name>
</gene>
<evidence type="ECO:0000256" key="2">
    <source>
        <dbReference type="ARBA" id="ARBA00022729"/>
    </source>
</evidence>
<dbReference type="PROSITE" id="PS00134">
    <property type="entry name" value="TRYPSIN_HIS"/>
    <property type="match status" value="1"/>
</dbReference>
<dbReference type="PANTHER" id="PTHR24252">
    <property type="entry name" value="ACROSIN-RELATED"/>
    <property type="match status" value="1"/>
</dbReference>
<dbReference type="InterPro" id="IPR001314">
    <property type="entry name" value="Peptidase_S1A"/>
</dbReference>
<dbReference type="Gene3D" id="2.40.10.10">
    <property type="entry name" value="Trypsin-like serine proteases"/>
    <property type="match status" value="1"/>
</dbReference>
<dbReference type="CDD" id="cd00190">
    <property type="entry name" value="Tryp_SPc"/>
    <property type="match status" value="1"/>
</dbReference>
<dbReference type="GO" id="GO:0004252">
    <property type="term" value="F:serine-type endopeptidase activity"/>
    <property type="evidence" value="ECO:0007669"/>
    <property type="project" value="InterPro"/>
</dbReference>
<evidence type="ECO:0000256" key="4">
    <source>
        <dbReference type="ARBA" id="ARBA00022825"/>
    </source>
</evidence>
<protein>
    <submittedName>
        <fullName evidence="11">Proclotting enzyme-like</fullName>
    </submittedName>
</protein>
<dbReference type="InterPro" id="IPR022700">
    <property type="entry name" value="CLIP"/>
</dbReference>
<comment type="similarity">
    <text evidence="6">Belongs to the peptidase S1 family. CLIP subfamily.</text>
</comment>
<dbReference type="InterPro" id="IPR033116">
    <property type="entry name" value="TRYPSIN_SER"/>
</dbReference>
<dbReference type="InterPro" id="IPR018114">
    <property type="entry name" value="TRYPSIN_HIS"/>
</dbReference>
<evidence type="ECO:0000313" key="11">
    <source>
        <dbReference type="RefSeq" id="XP_011497412.1"/>
    </source>
</evidence>
<dbReference type="PROSITE" id="PS00135">
    <property type="entry name" value="TRYPSIN_SER"/>
    <property type="match status" value="1"/>
</dbReference>
<reference evidence="11" key="1">
    <citation type="submission" date="2025-08" db="UniProtKB">
        <authorList>
            <consortium name="RefSeq"/>
        </authorList>
    </citation>
    <scope>IDENTIFICATION</scope>
</reference>
<keyword evidence="3 7" id="KW-0378">Hydrolase</keyword>
<dbReference type="Pfam" id="PF00089">
    <property type="entry name" value="Trypsin"/>
    <property type="match status" value="1"/>
</dbReference>
<keyword evidence="4 7" id="KW-0720">Serine protease</keyword>
<dbReference type="KEGG" id="csol:105361828"/>
<evidence type="ECO:0000256" key="6">
    <source>
        <dbReference type="ARBA" id="ARBA00024195"/>
    </source>
</evidence>
<dbReference type="SUPFAM" id="SSF50494">
    <property type="entry name" value="Trypsin-like serine proteases"/>
    <property type="match status" value="1"/>
</dbReference>
<dbReference type="SMART" id="SM00680">
    <property type="entry name" value="CLIP"/>
    <property type="match status" value="1"/>
</dbReference>